<organism evidence="7 8">
    <name type="scientific">Hominimerdicola aceti</name>
    <dbReference type="NCBI Taxonomy" id="2981726"/>
    <lineage>
        <taxon>Bacteria</taxon>
        <taxon>Bacillati</taxon>
        <taxon>Bacillota</taxon>
        <taxon>Clostridia</taxon>
        <taxon>Eubacteriales</taxon>
        <taxon>Oscillospiraceae</taxon>
        <taxon>Hominimerdicola</taxon>
    </lineage>
</organism>
<comment type="similarity">
    <text evidence="2">Belongs to the CDP-glycerol glycerophosphotransferase family.</text>
</comment>
<dbReference type="Gene3D" id="3.40.50.11820">
    <property type="match status" value="1"/>
</dbReference>
<dbReference type="GO" id="GO:0019350">
    <property type="term" value="P:teichoic acid biosynthetic process"/>
    <property type="evidence" value="ECO:0007669"/>
    <property type="project" value="UniProtKB-KW"/>
</dbReference>
<evidence type="ECO:0000256" key="3">
    <source>
        <dbReference type="ARBA" id="ARBA00022475"/>
    </source>
</evidence>
<protein>
    <submittedName>
        <fullName evidence="7">CDP-glycerol glycerophosphotransferase family protein</fullName>
    </submittedName>
</protein>
<proteinExistence type="inferred from homology"/>
<evidence type="ECO:0000256" key="2">
    <source>
        <dbReference type="ARBA" id="ARBA00010488"/>
    </source>
</evidence>
<dbReference type="InterPro" id="IPR043148">
    <property type="entry name" value="TagF_C"/>
</dbReference>
<name>A0AAE3II60_9FIRM</name>
<dbReference type="AlphaFoldDB" id="A0AAE3II60"/>
<keyword evidence="6" id="KW-0472">Membrane</keyword>
<keyword evidence="8" id="KW-1185">Reference proteome</keyword>
<evidence type="ECO:0000256" key="5">
    <source>
        <dbReference type="ARBA" id="ARBA00022944"/>
    </source>
</evidence>
<dbReference type="Gene3D" id="3.40.50.12580">
    <property type="match status" value="1"/>
</dbReference>
<accession>A0AAE3II60</accession>
<evidence type="ECO:0000313" key="7">
    <source>
        <dbReference type="EMBL" id="MCU6705894.1"/>
    </source>
</evidence>
<reference evidence="7 8" key="1">
    <citation type="journal article" date="2021" name="ISME Commun">
        <title>Automated analysis of genomic sequences facilitates high-throughput and comprehensive description of bacteria.</title>
        <authorList>
            <person name="Hitch T.C.A."/>
        </authorList>
    </citation>
    <scope>NUCLEOTIDE SEQUENCE [LARGE SCALE GENOMIC DNA]</scope>
    <source>
        <strain evidence="7 8">Sanger_31</strain>
    </source>
</reference>
<gene>
    <name evidence="7" type="ORF">OCV57_08145</name>
</gene>
<dbReference type="GO" id="GO:0047355">
    <property type="term" value="F:CDP-glycerol glycerophosphotransferase activity"/>
    <property type="evidence" value="ECO:0007669"/>
    <property type="project" value="InterPro"/>
</dbReference>
<dbReference type="PANTHER" id="PTHR37316">
    <property type="entry name" value="TEICHOIC ACID GLYCEROL-PHOSPHATE PRIMASE"/>
    <property type="match status" value="1"/>
</dbReference>
<keyword evidence="4" id="KW-0808">Transferase</keyword>
<keyword evidence="5" id="KW-0777">Teichoic acid biosynthesis</keyword>
<dbReference type="InterPro" id="IPR051612">
    <property type="entry name" value="Teichoic_Acid_Biosynth"/>
</dbReference>
<evidence type="ECO:0000313" key="8">
    <source>
        <dbReference type="Proteomes" id="UP001208131"/>
    </source>
</evidence>
<dbReference type="EMBL" id="JAOQJZ010000007">
    <property type="protein sequence ID" value="MCU6705894.1"/>
    <property type="molecule type" value="Genomic_DNA"/>
</dbReference>
<dbReference type="RefSeq" id="WP_195387973.1">
    <property type="nucleotide sequence ID" value="NZ_JAOQJZ010000007.1"/>
</dbReference>
<dbReference type="Pfam" id="PF04464">
    <property type="entry name" value="Glyphos_transf"/>
    <property type="match status" value="1"/>
</dbReference>
<comment type="subcellular location">
    <subcellularLocation>
        <location evidence="1">Cell membrane</location>
        <topology evidence="1">Peripheral membrane protein</topology>
    </subcellularLocation>
</comment>
<dbReference type="PANTHER" id="PTHR37316:SF2">
    <property type="entry name" value="TEICHOIC ACID RIBITOL-PHOSPHATE POLYMERASE TARK"/>
    <property type="match status" value="1"/>
</dbReference>
<dbReference type="SUPFAM" id="SSF53756">
    <property type="entry name" value="UDP-Glycosyltransferase/glycogen phosphorylase"/>
    <property type="match status" value="1"/>
</dbReference>
<evidence type="ECO:0000256" key="6">
    <source>
        <dbReference type="ARBA" id="ARBA00023136"/>
    </source>
</evidence>
<sequence length="392" mass="45575">MSGLKQAVRNTAKIIMFKGVYPLCYKVSSLRPLRKNKVIFAEIRSGTLTDSFRYIYEEIKTRGLDPQVYYVHNNKGGMGYLLRYLKLTWLMGNVGCVLLNDTCNLFGAFKFRKGTKVIQTWHSCGAFKKWGESITDLSFGESLEELRKFPAHTSYTLCTVSSKECIWAFKEAFGFDLDNNSVQAIGVSRTDFFFKEENRVKAFENLYKNCPNAQYKKVLLYAPTYRGDADKAYIPEKLDIKALKENFGSEWVLLVKRHGFVKKEWDIPEDCQDFAFDITEHMPIEDLLFTADMCITDYSSLIFEYSLFERPMIFYAFDLDQFYDYRGFYYPYDYSFLPGPIVKTNEELINAIKQGKADPTVISDFRERFMGACDGRSTERIADYIMSQNSEY</sequence>
<dbReference type="GO" id="GO:0005886">
    <property type="term" value="C:plasma membrane"/>
    <property type="evidence" value="ECO:0007669"/>
    <property type="project" value="UniProtKB-SubCell"/>
</dbReference>
<dbReference type="InterPro" id="IPR043149">
    <property type="entry name" value="TagF_N"/>
</dbReference>
<comment type="caution">
    <text evidence="7">The sequence shown here is derived from an EMBL/GenBank/DDBJ whole genome shotgun (WGS) entry which is preliminary data.</text>
</comment>
<dbReference type="InterPro" id="IPR007554">
    <property type="entry name" value="Glycerophosphate_synth"/>
</dbReference>
<evidence type="ECO:0000256" key="4">
    <source>
        <dbReference type="ARBA" id="ARBA00022679"/>
    </source>
</evidence>
<dbReference type="Proteomes" id="UP001208131">
    <property type="component" value="Unassembled WGS sequence"/>
</dbReference>
<evidence type="ECO:0000256" key="1">
    <source>
        <dbReference type="ARBA" id="ARBA00004202"/>
    </source>
</evidence>
<keyword evidence="3" id="KW-1003">Cell membrane</keyword>